<evidence type="ECO:0000313" key="2">
    <source>
        <dbReference type="Proteomes" id="UP001139347"/>
    </source>
</evidence>
<comment type="caution">
    <text evidence="1">The sequence shown here is derived from an EMBL/GenBank/DDBJ whole genome shotgun (WGS) entry which is preliminary data.</text>
</comment>
<dbReference type="AlphaFoldDB" id="A0A9X2B1F4"/>
<reference evidence="1" key="1">
    <citation type="submission" date="2022-04" db="EMBL/GenBank/DDBJ databases">
        <title>Paenibacillus mangrovi sp. nov., a novel endophytic bacterium isolated from bark of Kandelia candel.</title>
        <authorList>
            <person name="Tuo L."/>
        </authorList>
    </citation>
    <scope>NUCLEOTIDE SEQUENCE</scope>
    <source>
        <strain evidence="1">KQZ6P-2</strain>
    </source>
</reference>
<dbReference type="EMBL" id="JALIRP010000002">
    <property type="protein sequence ID" value="MCJ8011221.1"/>
    <property type="molecule type" value="Genomic_DNA"/>
</dbReference>
<dbReference type="RefSeq" id="WP_244721578.1">
    <property type="nucleotide sequence ID" value="NZ_JALIRP010000002.1"/>
</dbReference>
<proteinExistence type="predicted"/>
<evidence type="ECO:0008006" key="3">
    <source>
        <dbReference type="Google" id="ProtNLM"/>
    </source>
</evidence>
<name>A0A9X2B1F4_9BACL</name>
<sequence length="303" mass="34263">MAATCIKRLCFIVIIFSIIVSGTLLPSPHQATAQGYYQKATAQGYQKATWLWKTERIRTNPQEVLSFLRQNNVNLVYLQINIDIPVSYYKSFIKASSKLGIQVQALDGAPRWGLESERYRIDNFLSWVRAYQKEAAASEKFSGIHVDIEPHLLSQWKTDQSDVIRQWQSNVLYLNSEAEKLQLPLSADIPFWLSNYTAADGKTPLSRFMISQYDSVTIMSYRDSAAAINSIAKKELEEATALGKQALAAVETKPSSEGDFLTFYEEGAAYMNEQLVQLHELAKVNPSYNGIAIHDFDGWKDLN</sequence>
<keyword evidence="2" id="KW-1185">Reference proteome</keyword>
<evidence type="ECO:0000313" key="1">
    <source>
        <dbReference type="EMBL" id="MCJ8011221.1"/>
    </source>
</evidence>
<gene>
    <name evidence="1" type="ORF">MUG84_05600</name>
</gene>
<organism evidence="1 2">
    <name type="scientific">Paenibacillus mangrovi</name>
    <dbReference type="NCBI Taxonomy" id="2931978"/>
    <lineage>
        <taxon>Bacteria</taxon>
        <taxon>Bacillati</taxon>
        <taxon>Bacillota</taxon>
        <taxon>Bacilli</taxon>
        <taxon>Bacillales</taxon>
        <taxon>Paenibacillaceae</taxon>
        <taxon>Paenibacillus</taxon>
    </lineage>
</organism>
<dbReference type="Proteomes" id="UP001139347">
    <property type="component" value="Unassembled WGS sequence"/>
</dbReference>
<accession>A0A9X2B1F4</accession>
<protein>
    <recommendedName>
        <fullName evidence="3">Amidase</fullName>
    </recommendedName>
</protein>